<accession>A0ABP6KEY4</accession>
<name>A0ABP6KEY4_9ACTN</name>
<dbReference type="Gene3D" id="3.10.450.50">
    <property type="match status" value="1"/>
</dbReference>
<dbReference type="RefSeq" id="WP_344891811.1">
    <property type="nucleotide sequence ID" value="NZ_BAAAWD010000006.1"/>
</dbReference>
<comment type="caution">
    <text evidence="1">The sequence shown here is derived from an EMBL/GenBank/DDBJ whole genome shotgun (WGS) entry which is preliminary data.</text>
</comment>
<dbReference type="InterPro" id="IPR032710">
    <property type="entry name" value="NTF2-like_dom_sf"/>
</dbReference>
<keyword evidence="2" id="KW-1185">Reference proteome</keyword>
<proteinExistence type="predicted"/>
<evidence type="ECO:0008006" key="3">
    <source>
        <dbReference type="Google" id="ProtNLM"/>
    </source>
</evidence>
<reference evidence="2" key="1">
    <citation type="journal article" date="2019" name="Int. J. Syst. Evol. Microbiol.">
        <title>The Global Catalogue of Microorganisms (GCM) 10K type strain sequencing project: providing services to taxonomists for standard genome sequencing and annotation.</title>
        <authorList>
            <consortium name="The Broad Institute Genomics Platform"/>
            <consortium name="The Broad Institute Genome Sequencing Center for Infectious Disease"/>
            <person name="Wu L."/>
            <person name="Ma J."/>
        </authorList>
    </citation>
    <scope>NUCLEOTIDE SEQUENCE [LARGE SCALE GENOMIC DNA]</scope>
    <source>
        <strain evidence="2">JCM 3106</strain>
    </source>
</reference>
<dbReference type="SUPFAM" id="SSF54427">
    <property type="entry name" value="NTF2-like"/>
    <property type="match status" value="1"/>
</dbReference>
<dbReference type="EMBL" id="BAAAWD010000006">
    <property type="protein sequence ID" value="GAA2999909.1"/>
    <property type="molecule type" value="Genomic_DNA"/>
</dbReference>
<evidence type="ECO:0000313" key="2">
    <source>
        <dbReference type="Proteomes" id="UP001499930"/>
    </source>
</evidence>
<sequence>MIDIQELVGRYVAVWNEPDPGLRREAVAGLWAKDGVQRLQPPQEIRDAAGALGLTAVLEARGHRELEVRVTRSYEEFVAPGAFRFRSRGGAGRVGDMVTFAWEMVPADGGETAGAGLEVLVLDEDGRILTDHQFIEA</sequence>
<evidence type="ECO:0000313" key="1">
    <source>
        <dbReference type="EMBL" id="GAA2999909.1"/>
    </source>
</evidence>
<dbReference type="Proteomes" id="UP001499930">
    <property type="component" value="Unassembled WGS sequence"/>
</dbReference>
<organism evidence="1 2">
    <name type="scientific">Streptosporangium longisporum</name>
    <dbReference type="NCBI Taxonomy" id="46187"/>
    <lineage>
        <taxon>Bacteria</taxon>
        <taxon>Bacillati</taxon>
        <taxon>Actinomycetota</taxon>
        <taxon>Actinomycetes</taxon>
        <taxon>Streptosporangiales</taxon>
        <taxon>Streptosporangiaceae</taxon>
        <taxon>Streptosporangium</taxon>
    </lineage>
</organism>
<gene>
    <name evidence="1" type="ORF">GCM10017559_20970</name>
</gene>
<protein>
    <recommendedName>
        <fullName evidence="3">SnoaL-like domain-containing protein</fullName>
    </recommendedName>
</protein>